<accession>A0A1J9P1X0</accession>
<dbReference type="OrthoDB" id="5372708at2759"/>
<gene>
    <name evidence="1" type="ORF">ACJ73_09905</name>
</gene>
<evidence type="ECO:0000313" key="2">
    <source>
        <dbReference type="Proteomes" id="UP000242791"/>
    </source>
</evidence>
<name>A0A1J9P1X0_9EURO</name>
<dbReference type="Proteomes" id="UP000242791">
    <property type="component" value="Unassembled WGS sequence"/>
</dbReference>
<reference evidence="1 2" key="1">
    <citation type="submission" date="2015-08" db="EMBL/GenBank/DDBJ databases">
        <title>Emmonsia species relationships and genome sequence.</title>
        <authorList>
            <person name="Cuomo C.A."/>
            <person name="Schwartz I.S."/>
            <person name="Kenyon C."/>
            <person name="De Hoog G.S."/>
            <person name="Govender N.P."/>
            <person name="Botha A."/>
            <person name="Moreno L."/>
            <person name="De Vries M."/>
            <person name="Munoz J.F."/>
            <person name="Stielow J.B."/>
        </authorList>
    </citation>
    <scope>NUCLEOTIDE SEQUENCE [LARGE SCALE GENOMIC DNA]</scope>
    <source>
        <strain evidence="1 2">EI222</strain>
    </source>
</reference>
<evidence type="ECO:0000313" key="1">
    <source>
        <dbReference type="EMBL" id="OJD10182.1"/>
    </source>
</evidence>
<sequence length="211" mass="24293">MLSLPQPEDLNENCLAIISTPRHTAPLVWNCYTARNVIHVLKRPLRLGKLHVVDPFLEGLRDAYREDYNMPHIIQLGGIPLQWCFEISFLYEGNSSRSSLQCGDFICYRGKQIGRLDGLFVHELLRGSKRLFAVIIPIHSEFPQIDPILKLPFYKINSGTEIIVGLPVLNYERLYMTPVGNEIYQGHQRLKMADIKNADGVIHCNWNIDFY</sequence>
<proteinExistence type="predicted"/>
<dbReference type="AlphaFoldDB" id="A0A1J9P1X0"/>
<keyword evidence="2" id="KW-1185">Reference proteome</keyword>
<organism evidence="1 2">
    <name type="scientific">Blastomyces percursus</name>
    <dbReference type="NCBI Taxonomy" id="1658174"/>
    <lineage>
        <taxon>Eukaryota</taxon>
        <taxon>Fungi</taxon>
        <taxon>Dikarya</taxon>
        <taxon>Ascomycota</taxon>
        <taxon>Pezizomycotina</taxon>
        <taxon>Eurotiomycetes</taxon>
        <taxon>Eurotiomycetidae</taxon>
        <taxon>Onygenales</taxon>
        <taxon>Ajellomycetaceae</taxon>
        <taxon>Blastomyces</taxon>
    </lineage>
</organism>
<dbReference type="VEuPathDB" id="FungiDB:ACJ73_09905"/>
<dbReference type="EMBL" id="LGTZ01003114">
    <property type="protein sequence ID" value="OJD10182.1"/>
    <property type="molecule type" value="Genomic_DNA"/>
</dbReference>
<protein>
    <submittedName>
        <fullName evidence="1">Uncharacterized protein</fullName>
    </submittedName>
</protein>
<comment type="caution">
    <text evidence="1">The sequence shown here is derived from an EMBL/GenBank/DDBJ whole genome shotgun (WGS) entry which is preliminary data.</text>
</comment>